<dbReference type="RefSeq" id="WP_013619100.1">
    <property type="nucleotide sequence ID" value="NC_015164.1"/>
</dbReference>
<accession>F0R4B7</accession>
<dbReference type="HOGENOM" id="CLU_1084422_0_0_10"/>
<sequence>MIDNKEHIRFFYSSFSVLASFKEGIVKDKENTALETKRKLLEIDFCLGKSLVALQKDTYNYVSALCKSYNRRQKLNGLDMMNILTAFFFLFGTKQTLANNNVSIVRWLQKASDWNVDNQSECNLTLFAVTYFRLILDIFSKTTSPAIISSNIRFAADREFYALKDKKYSILYEVIEQDLTNANRMQSIYQRSREPFTKPVGYQDFSILWYVLGKISLWQQIGIEMRSECLDDIFIRIFNKKECSLIIETLVTRSRQ</sequence>
<gene>
    <name evidence="1" type="ordered locus">Bacsa_3210</name>
</gene>
<dbReference type="KEGG" id="bsa:Bacsa_3210"/>
<dbReference type="Proteomes" id="UP000007486">
    <property type="component" value="Chromosome"/>
</dbReference>
<dbReference type="AlphaFoldDB" id="F0R4B7"/>
<reference evidence="1 2" key="1">
    <citation type="journal article" date="2011" name="Stand. Genomic Sci.">
        <title>Complete genome sequence of Bacteroides salanitronis type strain (BL78).</title>
        <authorList>
            <person name="Gronow S."/>
            <person name="Held B."/>
            <person name="Lucas S."/>
            <person name="Lapidus A."/>
            <person name="Del Rio T.G."/>
            <person name="Nolan M."/>
            <person name="Tice H."/>
            <person name="Deshpande S."/>
            <person name="Cheng J.F."/>
            <person name="Pitluck S."/>
            <person name="Liolios K."/>
            <person name="Pagani I."/>
            <person name="Ivanova N."/>
            <person name="Mavromatis K."/>
            <person name="Pati A."/>
            <person name="Tapia R."/>
            <person name="Han C."/>
            <person name="Goodwin L."/>
            <person name="Chen A."/>
            <person name="Palaniappan K."/>
            <person name="Land M."/>
            <person name="Hauser L."/>
            <person name="Chang Y.J."/>
            <person name="Jeffries C.D."/>
            <person name="Brambilla E.M."/>
            <person name="Rohde M."/>
            <person name="Goker M."/>
            <person name="Detter J.C."/>
            <person name="Woyke T."/>
            <person name="Bristow J."/>
            <person name="Markowitz V."/>
            <person name="Hugenholtz P."/>
            <person name="Kyrpides N.C."/>
            <person name="Klenk H.P."/>
            <person name="Eisen J.A."/>
        </authorList>
    </citation>
    <scope>NUCLEOTIDE SEQUENCE [LARGE SCALE GENOMIC DNA]</scope>
    <source>
        <strain evidence="1 2">DSM 18170</strain>
    </source>
</reference>
<dbReference type="EMBL" id="CP002530">
    <property type="protein sequence ID" value="ADY37737.1"/>
    <property type="molecule type" value="Genomic_DNA"/>
</dbReference>
<evidence type="ECO:0000313" key="1">
    <source>
        <dbReference type="EMBL" id="ADY37737.1"/>
    </source>
</evidence>
<evidence type="ECO:0000313" key="2">
    <source>
        <dbReference type="Proteomes" id="UP000007486"/>
    </source>
</evidence>
<organism evidence="1 2">
    <name type="scientific">Phocaeicola salanitronis (strain DSM 18170 / JCM 13657 / CCUG 60908 / BL78)</name>
    <name type="common">Bacteroides salanitronis</name>
    <dbReference type="NCBI Taxonomy" id="667015"/>
    <lineage>
        <taxon>Bacteria</taxon>
        <taxon>Pseudomonadati</taxon>
        <taxon>Bacteroidota</taxon>
        <taxon>Bacteroidia</taxon>
        <taxon>Bacteroidales</taxon>
        <taxon>Bacteroidaceae</taxon>
        <taxon>Phocaeicola</taxon>
    </lineage>
</organism>
<proteinExistence type="predicted"/>
<protein>
    <submittedName>
        <fullName evidence="1">Uncharacterized protein</fullName>
    </submittedName>
</protein>
<name>F0R4B7_PHOSB</name>
<keyword evidence="2" id="KW-1185">Reference proteome</keyword>